<dbReference type="InterPro" id="IPR024934">
    <property type="entry name" value="Rubredoxin-like_dom"/>
</dbReference>
<proteinExistence type="inferred from homology"/>
<evidence type="ECO:0000256" key="3">
    <source>
        <dbReference type="ARBA" id="ARBA00022679"/>
    </source>
</evidence>
<feature type="coiled-coil region" evidence="5">
    <location>
        <begin position="308"/>
        <end position="335"/>
    </location>
</feature>
<dbReference type="GO" id="GO:0008170">
    <property type="term" value="F:N-methyltransferase activity"/>
    <property type="evidence" value="ECO:0007669"/>
    <property type="project" value="InterPro"/>
</dbReference>
<evidence type="ECO:0000259" key="6">
    <source>
        <dbReference type="PROSITE" id="PS50903"/>
    </source>
</evidence>
<dbReference type="KEGG" id="tgg:A3K92_04805"/>
<dbReference type="PROSITE" id="PS50903">
    <property type="entry name" value="RUBREDOXIN_LIKE"/>
    <property type="match status" value="1"/>
</dbReference>
<dbReference type="EMBL" id="CP014855">
    <property type="protein sequence ID" value="ASJ00847.1"/>
    <property type="molecule type" value="Genomic_DNA"/>
</dbReference>
<dbReference type="RefSeq" id="WP_088885182.1">
    <property type="nucleotide sequence ID" value="NZ_CP014855.1"/>
</dbReference>
<comment type="similarity">
    <text evidence="1">Belongs to the N(4)/N(6)-methyltransferase family.</text>
</comment>
<dbReference type="PANTHER" id="PTHR13370:SF3">
    <property type="entry name" value="TRNA (GUANINE(10)-N2)-METHYLTRANSFERASE HOMOLOG"/>
    <property type="match status" value="1"/>
</dbReference>
<dbReference type="PRINTS" id="PR00506">
    <property type="entry name" value="D21N6MTFRASE"/>
</dbReference>
<dbReference type="GO" id="GO:0005737">
    <property type="term" value="C:cytoplasm"/>
    <property type="evidence" value="ECO:0007669"/>
    <property type="project" value="TreeGrafter"/>
</dbReference>
<keyword evidence="3" id="KW-0808">Transferase</keyword>
<dbReference type="PANTHER" id="PTHR13370">
    <property type="entry name" value="RNA METHYLASE-RELATED"/>
    <property type="match status" value="1"/>
</dbReference>
<dbReference type="REBASE" id="209866">
    <property type="entry name" value="M.TgoW12ORF4805P"/>
</dbReference>
<dbReference type="PROSITE" id="PS00092">
    <property type="entry name" value="N6_MTASE"/>
    <property type="match status" value="1"/>
</dbReference>
<name>A0A2Z2M4L0_THEGO</name>
<gene>
    <name evidence="7" type="ORF">A3K92_04805</name>
</gene>
<dbReference type="GeneID" id="33331846"/>
<evidence type="ECO:0000256" key="2">
    <source>
        <dbReference type="ARBA" id="ARBA00022603"/>
    </source>
</evidence>
<keyword evidence="8" id="KW-1185">Reference proteome</keyword>
<evidence type="ECO:0000256" key="5">
    <source>
        <dbReference type="SAM" id="Coils"/>
    </source>
</evidence>
<keyword evidence="2 7" id="KW-0489">Methyltransferase</keyword>
<dbReference type="Gene3D" id="3.40.50.150">
    <property type="entry name" value="Vaccinia Virus protein VP39"/>
    <property type="match status" value="1"/>
</dbReference>
<sequence>MAGEKTAVVDNPESRFFKALRDVFVGADVEGESGYINLMRIKSKYFERISKLLMEEIEEKTRDFPEFREELFDKLYDFFKRYFNESGSIYFHKTPFGERVYERVYTDDRDVVMFWKTHMLYYVKTDILPRSMRISIDGVKFFFDVSKLQHKKANEKRDRIYQLKGVRKDGTIEFYVLYSERGRKTKKAEILRELKKKGIFLDEEVLDRAFRVFEKQNEVDYFINKNAVQFLKEQFDMWLYQYVYSDETEFSEERVKQLKVLREVAYKIIDFIGQFEDELVRIWRKPKFALRSNYVITLDRIADKKGGIEVIEKIVEKLKEQKETFDRELEKWKSLKEGNRSYRERFEKAGEVDNQLVEWYLLDLIDEDFDPGKILTAGVSGKTLNPEYRFLPVDTKYFEDLEHKILALFDDLDRELNGWLIKSENWQALNTILPKFREKVKLIYIDPPFNTGTNEFTMYVNRFLDSAWITMMENRLRLAREFLNDSGAIYVRIDYHGDHYVRFLMDEIFGKENFRNKFAVRRFKKNVMEKDIKKLPEALDTVYCYSKGDGFSYIDPVKKRKEKRKGFWRHMDDSSGHGSPKVFFGKVLEPPKGKHWKFSQEKIDQLIEEGKLVLVCRHCGYVHDRSKGEWKSCPVCGKDDPIPKYWVEEAEEETLDSNWSDIYGYSNSWAFPTENSEALLERVIKISSSPGDIVMDFFLGSGTTTAVAHKLGRKWIGIEMGEHFYTVILPRMKKVLAYDPTGISRNEDVKEIYNRRKAGGFFKYYELEQYEDVLRKAKYSDSEPFFDPAQDPYSQYIFMRDLKLLETLEVEGSRNTVRVNLEKLYPDIDLAETLSNLLGKRIKRLGKDYVEFEDGQRIDLLNPDYRLVMPLIWW</sequence>
<evidence type="ECO:0000313" key="7">
    <source>
        <dbReference type="EMBL" id="ASJ00847.1"/>
    </source>
</evidence>
<evidence type="ECO:0000256" key="1">
    <source>
        <dbReference type="ARBA" id="ARBA00006594"/>
    </source>
</evidence>
<reference evidence="7 8" key="1">
    <citation type="submission" date="2016-03" db="EMBL/GenBank/DDBJ databases">
        <title>Complete genome sequence of Thermococcus gorgonarius.</title>
        <authorList>
            <person name="Oger P.M."/>
        </authorList>
    </citation>
    <scope>NUCLEOTIDE SEQUENCE [LARGE SCALE GENOMIC DNA]</scope>
    <source>
        <strain evidence="7 8">W-12</strain>
    </source>
</reference>
<dbReference type="Proteomes" id="UP000250134">
    <property type="component" value="Chromosome"/>
</dbReference>
<keyword evidence="4" id="KW-0949">S-adenosyl-L-methionine</keyword>
<dbReference type="GO" id="GO:0032259">
    <property type="term" value="P:methylation"/>
    <property type="evidence" value="ECO:0007669"/>
    <property type="project" value="UniProtKB-KW"/>
</dbReference>
<accession>A0A2Z2M4L0</accession>
<protein>
    <submittedName>
        <fullName evidence="7">DNA methylase</fullName>
    </submittedName>
</protein>
<evidence type="ECO:0000313" key="8">
    <source>
        <dbReference type="Proteomes" id="UP000250134"/>
    </source>
</evidence>
<dbReference type="InterPro" id="IPR002295">
    <property type="entry name" value="N4/N6-MTase_EcoPI_Mod-like"/>
</dbReference>
<evidence type="ECO:0000256" key="4">
    <source>
        <dbReference type="ARBA" id="ARBA00022691"/>
    </source>
</evidence>
<organism evidence="7 8">
    <name type="scientific">Thermococcus gorgonarius</name>
    <dbReference type="NCBI Taxonomy" id="71997"/>
    <lineage>
        <taxon>Archaea</taxon>
        <taxon>Methanobacteriati</taxon>
        <taxon>Methanobacteriota</taxon>
        <taxon>Thermococci</taxon>
        <taxon>Thermococcales</taxon>
        <taxon>Thermococcaceae</taxon>
        <taxon>Thermococcus</taxon>
    </lineage>
</organism>
<dbReference type="OrthoDB" id="38200at2157"/>
<dbReference type="GO" id="GO:0009007">
    <property type="term" value="F:site-specific DNA-methyltransferase (adenine-specific) activity"/>
    <property type="evidence" value="ECO:0007669"/>
    <property type="project" value="TreeGrafter"/>
</dbReference>
<keyword evidence="5" id="KW-0175">Coiled coil</keyword>
<dbReference type="InterPro" id="IPR002052">
    <property type="entry name" value="DNA_methylase_N6_adenine_CS"/>
</dbReference>
<dbReference type="GO" id="GO:0003677">
    <property type="term" value="F:DNA binding"/>
    <property type="evidence" value="ECO:0007669"/>
    <property type="project" value="InterPro"/>
</dbReference>
<dbReference type="GO" id="GO:0005506">
    <property type="term" value="F:iron ion binding"/>
    <property type="evidence" value="ECO:0007669"/>
    <property type="project" value="InterPro"/>
</dbReference>
<dbReference type="SUPFAM" id="SSF53335">
    <property type="entry name" value="S-adenosyl-L-methionine-dependent methyltransferases"/>
    <property type="match status" value="1"/>
</dbReference>
<feature type="domain" description="Rubredoxin-like" evidence="6">
    <location>
        <begin position="611"/>
        <end position="650"/>
    </location>
</feature>
<dbReference type="AlphaFoldDB" id="A0A2Z2M4L0"/>
<dbReference type="InterPro" id="IPR002941">
    <property type="entry name" value="DNA_methylase_N4/N6"/>
</dbReference>
<dbReference type="Pfam" id="PF01555">
    <property type="entry name" value="N6_N4_Mtase"/>
    <property type="match status" value="1"/>
</dbReference>
<dbReference type="CDD" id="cd00350">
    <property type="entry name" value="rubredoxin_like"/>
    <property type="match status" value="1"/>
</dbReference>
<dbReference type="InterPro" id="IPR029063">
    <property type="entry name" value="SAM-dependent_MTases_sf"/>
</dbReference>